<dbReference type="Pfam" id="PF09810">
    <property type="entry name" value="Exo5"/>
    <property type="match status" value="3"/>
</dbReference>
<reference evidence="2" key="1">
    <citation type="submission" date="2013-12" db="EMBL/GenBank/DDBJ databases">
        <authorList>
            <person name="Omoto C.K."/>
            <person name="Sibley D."/>
            <person name="Venepally P."/>
            <person name="Hadjithomas M."/>
            <person name="Karamycheva S."/>
            <person name="Brunk B."/>
            <person name="Roos D."/>
            <person name="Caler E."/>
            <person name="Lorenzi H."/>
        </authorList>
    </citation>
    <scope>NUCLEOTIDE SEQUENCE</scope>
</reference>
<dbReference type="EMBL" id="AFNH02000853">
    <property type="protein sequence ID" value="EZG55343.1"/>
    <property type="molecule type" value="Genomic_DNA"/>
</dbReference>
<dbReference type="RefSeq" id="XP_011131638.1">
    <property type="nucleotide sequence ID" value="XM_011133336.1"/>
</dbReference>
<protein>
    <submittedName>
        <fullName evidence="2">Defects in morphology protein 1</fullName>
    </submittedName>
</protein>
<dbReference type="PANTHER" id="PTHR14464">
    <property type="entry name" value="EXONUCLEASE V"/>
    <property type="match status" value="1"/>
</dbReference>
<dbReference type="OrthoDB" id="354769at2759"/>
<organism evidence="2 3">
    <name type="scientific">Gregarina niphandrodes</name>
    <name type="common">Septate eugregarine</name>
    <dbReference type="NCBI Taxonomy" id="110365"/>
    <lineage>
        <taxon>Eukaryota</taxon>
        <taxon>Sar</taxon>
        <taxon>Alveolata</taxon>
        <taxon>Apicomplexa</taxon>
        <taxon>Conoidasida</taxon>
        <taxon>Gregarinasina</taxon>
        <taxon>Eugregarinorida</taxon>
        <taxon>Gregarinidae</taxon>
        <taxon>Gregarina</taxon>
    </lineage>
</organism>
<keyword evidence="3" id="KW-1185">Reference proteome</keyword>
<dbReference type="PANTHER" id="PTHR14464:SF4">
    <property type="entry name" value="EXONUCLEASE V"/>
    <property type="match status" value="1"/>
</dbReference>
<sequence length="316" mass="36986">MEELDGLYTPPIVEYKKCRLSVTDFSSQLWCETKMWYSLATGYREETLAMRQGTERHLQLEKEDHEVVELEVSTREDNLGIRLFNTLVSLQDILPRQGKVREVWVGICRFDSVVRGVIDQIDYVRHPSGALLIKDTKTRRTPDEPSLAQKKTSAIQLQVYMWLISELRRTYGHEDWTKFFQLYNVDPQRPFETEVLQKWSNLNDLILDYHRAFAQLPVLTDYALVEYECAGVMFKADQIPYRPSATMFALHDAFALWWGERRAPRPVKLDEKWKCYKCCFLGICGNTPLSEEEKATCIRQKQELDVLAQDLEELGD</sequence>
<evidence type="ECO:0000256" key="1">
    <source>
        <dbReference type="ARBA" id="ARBA00009797"/>
    </source>
</evidence>
<dbReference type="Proteomes" id="UP000019763">
    <property type="component" value="Unassembled WGS sequence"/>
</dbReference>
<dbReference type="eggNOG" id="KOG4760">
    <property type="taxonomic scope" value="Eukaryota"/>
</dbReference>
<dbReference type="GO" id="GO:0036297">
    <property type="term" value="P:interstrand cross-link repair"/>
    <property type="evidence" value="ECO:0007669"/>
    <property type="project" value="TreeGrafter"/>
</dbReference>
<name>A0A023B343_GRENI</name>
<dbReference type="AlphaFoldDB" id="A0A023B343"/>
<evidence type="ECO:0000313" key="3">
    <source>
        <dbReference type="Proteomes" id="UP000019763"/>
    </source>
</evidence>
<dbReference type="InterPro" id="IPR019190">
    <property type="entry name" value="EXOV"/>
</dbReference>
<comment type="caution">
    <text evidence="2">The sequence shown here is derived from an EMBL/GenBank/DDBJ whole genome shotgun (WGS) entry which is preliminary data.</text>
</comment>
<gene>
    <name evidence="2" type="ORF">GNI_114520</name>
</gene>
<proteinExistence type="inferred from homology"/>
<dbReference type="GO" id="GO:0045145">
    <property type="term" value="F:single-stranded DNA 5'-3' DNA exonuclease activity"/>
    <property type="evidence" value="ECO:0007669"/>
    <property type="project" value="InterPro"/>
</dbReference>
<dbReference type="GeneID" id="22914059"/>
<dbReference type="Gene3D" id="3.90.320.10">
    <property type="match status" value="1"/>
</dbReference>
<accession>A0A023B343</accession>
<comment type="similarity">
    <text evidence="1">Belongs to the EXO5 family.</text>
</comment>
<dbReference type="OMA" id="CPDKPLG"/>
<evidence type="ECO:0000313" key="2">
    <source>
        <dbReference type="EMBL" id="EZG55343.1"/>
    </source>
</evidence>
<dbReference type="VEuPathDB" id="CryptoDB:GNI_114520"/>
<dbReference type="InterPro" id="IPR011604">
    <property type="entry name" value="PDDEXK-like_dom_sf"/>
</dbReference>
<dbReference type="GO" id="GO:0005634">
    <property type="term" value="C:nucleus"/>
    <property type="evidence" value="ECO:0007669"/>
    <property type="project" value="TreeGrafter"/>
</dbReference>